<evidence type="ECO:0000313" key="6">
    <source>
        <dbReference type="EMBL" id="AYL95269.1"/>
    </source>
</evidence>
<dbReference type="Gene3D" id="3.40.50.2300">
    <property type="match status" value="1"/>
</dbReference>
<dbReference type="InterPro" id="IPR011006">
    <property type="entry name" value="CheY-like_superfamily"/>
</dbReference>
<dbReference type="PRINTS" id="PR00038">
    <property type="entry name" value="HTHLUXR"/>
</dbReference>
<dbReference type="RefSeq" id="WP_119408972.1">
    <property type="nucleotide sequence ID" value="NZ_CP032869.1"/>
</dbReference>
<dbReference type="GO" id="GO:0006355">
    <property type="term" value="P:regulation of DNA-templated transcription"/>
    <property type="evidence" value="ECO:0007669"/>
    <property type="project" value="InterPro"/>
</dbReference>
<evidence type="ECO:0000313" key="7">
    <source>
        <dbReference type="Proteomes" id="UP000270046"/>
    </source>
</evidence>
<dbReference type="InterPro" id="IPR001789">
    <property type="entry name" value="Sig_transdc_resp-reg_receiver"/>
</dbReference>
<dbReference type="EMBL" id="CP032869">
    <property type="protein sequence ID" value="AYL95269.1"/>
    <property type="molecule type" value="Genomic_DNA"/>
</dbReference>
<dbReference type="SUPFAM" id="SSF46894">
    <property type="entry name" value="C-terminal effector domain of the bipartite response regulators"/>
    <property type="match status" value="1"/>
</dbReference>
<dbReference type="SMART" id="SM00448">
    <property type="entry name" value="REC"/>
    <property type="match status" value="1"/>
</dbReference>
<dbReference type="GO" id="GO:0000160">
    <property type="term" value="P:phosphorelay signal transduction system"/>
    <property type="evidence" value="ECO:0007669"/>
    <property type="project" value="InterPro"/>
</dbReference>
<proteinExistence type="predicted"/>
<dbReference type="SUPFAM" id="SSF52172">
    <property type="entry name" value="CheY-like"/>
    <property type="match status" value="1"/>
</dbReference>
<keyword evidence="2" id="KW-0238">DNA-binding</keyword>
<gene>
    <name evidence="6" type="ORF">HYN43_008165</name>
</gene>
<evidence type="ECO:0000256" key="1">
    <source>
        <dbReference type="ARBA" id="ARBA00022553"/>
    </source>
</evidence>
<dbReference type="InterPro" id="IPR016032">
    <property type="entry name" value="Sig_transdc_resp-reg_C-effctor"/>
</dbReference>
<dbReference type="Proteomes" id="UP000270046">
    <property type="component" value="Chromosome"/>
</dbReference>
<sequence>MIKILIADDHHVVRRGLRQLLEQEKDFLIVGESKNGRDVLNLLDAGLEADVLLTDLNMPVMRGLEMAKVINEKYPLVQMIFLTMHEEESYIQQAFQAGIKSYIFKTADAEELIFAVRQAARQLPYLCSGHAQKIIGRIMSPGNLTAGNIGNIEFSEREMEVLQLMAAGYTSEEVASRLFTSKRTVEGHRQSLIDKTGSPKLFGPYCICCAPWAATELLIFFLMCNLLINQYKIVSICFVRTAGPL</sequence>
<keyword evidence="1 3" id="KW-0597">Phosphoprotein</keyword>
<evidence type="ECO:0000259" key="5">
    <source>
        <dbReference type="PROSITE" id="PS50110"/>
    </source>
</evidence>
<dbReference type="Pfam" id="PF00072">
    <property type="entry name" value="Response_reg"/>
    <property type="match status" value="1"/>
</dbReference>
<dbReference type="InterPro" id="IPR058245">
    <property type="entry name" value="NreC/VraR/RcsB-like_REC"/>
</dbReference>
<accession>A0A494VMC6</accession>
<dbReference type="PROSITE" id="PS50043">
    <property type="entry name" value="HTH_LUXR_2"/>
    <property type="match status" value="1"/>
</dbReference>
<dbReference type="Pfam" id="PF00196">
    <property type="entry name" value="GerE"/>
    <property type="match status" value="1"/>
</dbReference>
<feature type="domain" description="Response regulatory" evidence="5">
    <location>
        <begin position="3"/>
        <end position="120"/>
    </location>
</feature>
<evidence type="ECO:0000256" key="2">
    <source>
        <dbReference type="ARBA" id="ARBA00023125"/>
    </source>
</evidence>
<dbReference type="KEGG" id="muh:HYN43_008165"/>
<dbReference type="PROSITE" id="PS50110">
    <property type="entry name" value="RESPONSE_REGULATORY"/>
    <property type="match status" value="1"/>
</dbReference>
<evidence type="ECO:0000256" key="3">
    <source>
        <dbReference type="PROSITE-ProRule" id="PRU00169"/>
    </source>
</evidence>
<dbReference type="SMART" id="SM00421">
    <property type="entry name" value="HTH_LUXR"/>
    <property type="match status" value="1"/>
</dbReference>
<dbReference type="GO" id="GO:0003677">
    <property type="term" value="F:DNA binding"/>
    <property type="evidence" value="ECO:0007669"/>
    <property type="project" value="UniProtKB-KW"/>
</dbReference>
<dbReference type="CDD" id="cd06170">
    <property type="entry name" value="LuxR_C_like"/>
    <property type="match status" value="1"/>
</dbReference>
<feature type="modified residue" description="4-aspartylphosphate" evidence="3">
    <location>
        <position position="55"/>
    </location>
</feature>
<organism evidence="6 7">
    <name type="scientific">Mucilaginibacter celer</name>
    <dbReference type="NCBI Taxonomy" id="2305508"/>
    <lineage>
        <taxon>Bacteria</taxon>
        <taxon>Pseudomonadati</taxon>
        <taxon>Bacteroidota</taxon>
        <taxon>Sphingobacteriia</taxon>
        <taxon>Sphingobacteriales</taxon>
        <taxon>Sphingobacteriaceae</taxon>
        <taxon>Mucilaginibacter</taxon>
    </lineage>
</organism>
<dbReference type="AlphaFoldDB" id="A0A494VMC6"/>
<reference evidence="6 7" key="1">
    <citation type="submission" date="2018-10" db="EMBL/GenBank/DDBJ databases">
        <title>Genome sequencing of Mucilaginibacter sp. HYN0043.</title>
        <authorList>
            <person name="Kim M."/>
            <person name="Yi H."/>
        </authorList>
    </citation>
    <scope>NUCLEOTIDE SEQUENCE [LARGE SCALE GENOMIC DNA]</scope>
    <source>
        <strain evidence="6 7">HYN0043</strain>
    </source>
</reference>
<feature type="domain" description="HTH luxR-type" evidence="4">
    <location>
        <begin position="147"/>
        <end position="212"/>
    </location>
</feature>
<name>A0A494VMC6_9SPHI</name>
<dbReference type="InterPro" id="IPR000792">
    <property type="entry name" value="Tscrpt_reg_LuxR_C"/>
</dbReference>
<dbReference type="PANTHER" id="PTHR43214">
    <property type="entry name" value="TWO-COMPONENT RESPONSE REGULATOR"/>
    <property type="match status" value="1"/>
</dbReference>
<evidence type="ECO:0000259" key="4">
    <source>
        <dbReference type="PROSITE" id="PS50043"/>
    </source>
</evidence>
<keyword evidence="7" id="KW-1185">Reference proteome</keyword>
<dbReference type="OrthoDB" id="9797341at2"/>
<protein>
    <submittedName>
        <fullName evidence="6">Response regulator</fullName>
    </submittedName>
</protein>
<dbReference type="CDD" id="cd17535">
    <property type="entry name" value="REC_NarL-like"/>
    <property type="match status" value="1"/>
</dbReference>
<dbReference type="PANTHER" id="PTHR43214:SF43">
    <property type="entry name" value="TWO-COMPONENT RESPONSE REGULATOR"/>
    <property type="match status" value="1"/>
</dbReference>
<dbReference type="InterPro" id="IPR039420">
    <property type="entry name" value="WalR-like"/>
</dbReference>